<proteinExistence type="predicted"/>
<dbReference type="RefSeq" id="WP_232592776.1">
    <property type="nucleotide sequence ID" value="NZ_BSPD01000021.1"/>
</dbReference>
<comment type="caution">
    <text evidence="1">The sequence shown here is derived from an EMBL/GenBank/DDBJ whole genome shotgun (WGS) entry which is preliminary data.</text>
</comment>
<dbReference type="EMBL" id="BSPD01000021">
    <property type="protein sequence ID" value="GLS25117.1"/>
    <property type="molecule type" value="Genomic_DNA"/>
</dbReference>
<dbReference type="Proteomes" id="UP001156870">
    <property type="component" value="Unassembled WGS sequence"/>
</dbReference>
<reference evidence="1 2" key="1">
    <citation type="journal article" date="2014" name="Int. J. Syst. Evol. Microbiol.">
        <title>Complete genome sequence of Corynebacterium casei LMG S-19264T (=DSM 44701T), isolated from a smear-ripened cheese.</title>
        <authorList>
            <consortium name="US DOE Joint Genome Institute (JGI-PGF)"/>
            <person name="Walter F."/>
            <person name="Albersmeier A."/>
            <person name="Kalinowski J."/>
            <person name="Ruckert C."/>
        </authorList>
    </citation>
    <scope>NUCLEOTIDE SEQUENCE [LARGE SCALE GENOMIC DNA]</scope>
    <source>
        <strain evidence="1 2">NBRC 110095</strain>
    </source>
</reference>
<sequence>MSLLITEALNPKTLFTGYLTKRLLKGAVAPLMISALGMMSAMNVVAQEDLTQDGLEEVESGSVYEDAQGSTMVNAADSSLDNSIEHSEDAYPDGDVVYGIRYSCALNGNTRRVEVDYPNGPEPLPCIVNYYKDTEQPGFQSTLWQAMSTPGYCEQNAADFVGKLIGWGWSCEEL</sequence>
<dbReference type="AlphaFoldDB" id="A0AA37WNH8"/>
<keyword evidence="2" id="KW-1185">Reference proteome</keyword>
<organism evidence="1 2">
    <name type="scientific">Marinibactrum halimedae</name>
    <dbReference type="NCBI Taxonomy" id="1444977"/>
    <lineage>
        <taxon>Bacteria</taxon>
        <taxon>Pseudomonadati</taxon>
        <taxon>Pseudomonadota</taxon>
        <taxon>Gammaproteobacteria</taxon>
        <taxon>Cellvibrionales</taxon>
        <taxon>Cellvibrionaceae</taxon>
        <taxon>Marinibactrum</taxon>
    </lineage>
</organism>
<name>A0AA37WNH8_9GAMM</name>
<gene>
    <name evidence="1" type="ORF">GCM10007877_08310</name>
</gene>
<evidence type="ECO:0000313" key="2">
    <source>
        <dbReference type="Proteomes" id="UP001156870"/>
    </source>
</evidence>
<protein>
    <submittedName>
        <fullName evidence="1">Uncharacterized protein</fullName>
    </submittedName>
</protein>
<accession>A0AA37WNH8</accession>
<evidence type="ECO:0000313" key="1">
    <source>
        <dbReference type="EMBL" id="GLS25117.1"/>
    </source>
</evidence>